<evidence type="ECO:0000256" key="13">
    <source>
        <dbReference type="ARBA" id="ARBA00023140"/>
    </source>
</evidence>
<dbReference type="SUPFAM" id="SSF54665">
    <property type="entry name" value="CO dehydrogenase molybdoprotein N-domain-like"/>
    <property type="match status" value="1"/>
</dbReference>
<protein>
    <submittedName>
        <fullName evidence="19">Xanthine dehydrogenase</fullName>
    </submittedName>
</protein>
<feature type="binding site" evidence="17">
    <location>
        <position position="125"/>
    </location>
    <ligand>
        <name>[2Fe-2S] cluster</name>
        <dbReference type="ChEBI" id="CHEBI:190135"/>
        <label>2</label>
    </ligand>
</feature>
<dbReference type="GO" id="GO:0005506">
    <property type="term" value="F:iron ion binding"/>
    <property type="evidence" value="ECO:0007669"/>
    <property type="project" value="InterPro"/>
</dbReference>
<reference evidence="19 20" key="1">
    <citation type="submission" date="2015-09" db="EMBL/GenBank/DDBJ databases">
        <title>Trachymyrmex zeteki WGS genome.</title>
        <authorList>
            <person name="Nygaard S."/>
            <person name="Hu H."/>
            <person name="Boomsma J."/>
            <person name="Zhang G."/>
        </authorList>
    </citation>
    <scope>NUCLEOTIDE SEQUENCE [LARGE SCALE GENOMIC DNA]</scope>
    <source>
        <strain evidence="19">Tzet28-1</strain>
        <tissue evidence="19">Whole body</tissue>
    </source>
</reference>
<dbReference type="Gene3D" id="1.10.150.120">
    <property type="entry name" value="[2Fe-2S]-binding domain"/>
    <property type="match status" value="1"/>
</dbReference>
<dbReference type="Pfam" id="PF03450">
    <property type="entry name" value="CO_deh_flav_C"/>
    <property type="match status" value="1"/>
</dbReference>
<comment type="cofactor">
    <cofactor evidence="17">
        <name>Mo-molybdopterin</name>
        <dbReference type="ChEBI" id="CHEBI:71302"/>
    </cofactor>
    <text evidence="17">Binds 1 Mo-molybdopterin (Mo-MPT) cofactor per subunit.</text>
</comment>
<accession>A0A151X3M2</accession>
<dbReference type="InterPro" id="IPR016208">
    <property type="entry name" value="Ald_Oxase/xanthine_DH-like"/>
</dbReference>
<dbReference type="Gene3D" id="3.30.465.10">
    <property type="match status" value="1"/>
</dbReference>
<dbReference type="GO" id="GO:0051537">
    <property type="term" value="F:2 iron, 2 sulfur cluster binding"/>
    <property type="evidence" value="ECO:0007669"/>
    <property type="project" value="UniProtKB-KW"/>
</dbReference>
<keyword evidence="20" id="KW-1185">Reference proteome</keyword>
<feature type="binding site" evidence="17">
    <location>
        <position position="58"/>
    </location>
    <ligand>
        <name>[2Fe-2S] cluster</name>
        <dbReference type="ChEBI" id="CHEBI:190135"/>
        <label>1</label>
    </ligand>
</feature>
<comment type="similarity">
    <text evidence="3">Belongs to the xanthine dehydrogenase family.</text>
</comment>
<evidence type="ECO:0000259" key="18">
    <source>
        <dbReference type="PROSITE" id="PS51387"/>
    </source>
</evidence>
<dbReference type="Pfam" id="PF00941">
    <property type="entry name" value="FAD_binding_5"/>
    <property type="match status" value="1"/>
</dbReference>
<dbReference type="InterPro" id="IPR036010">
    <property type="entry name" value="2Fe-2S_ferredoxin-like_sf"/>
</dbReference>
<dbReference type="PROSITE" id="PS51387">
    <property type="entry name" value="FAD_PCMH"/>
    <property type="match status" value="1"/>
</dbReference>
<keyword evidence="10" id="KW-0560">Oxidoreductase</keyword>
<keyword evidence="9 16" id="KW-0274">FAD</keyword>
<evidence type="ECO:0000256" key="14">
    <source>
        <dbReference type="ARBA" id="ARBA00034078"/>
    </source>
</evidence>
<dbReference type="PANTHER" id="PTHR11908">
    <property type="entry name" value="XANTHINE DEHYDROGENASE"/>
    <property type="match status" value="1"/>
</dbReference>
<dbReference type="InterPro" id="IPR036884">
    <property type="entry name" value="2Fe-2S-bd_dom_sf"/>
</dbReference>
<keyword evidence="12 17" id="KW-0411">Iron-sulfur</keyword>
<dbReference type="FunFam" id="3.90.1170.50:FF:000003">
    <property type="entry name" value="Aldehyde oxidase"/>
    <property type="match status" value="1"/>
</dbReference>
<dbReference type="SMART" id="SM01092">
    <property type="entry name" value="CO_deh_flav_C"/>
    <property type="match status" value="1"/>
</dbReference>
<keyword evidence="6" id="KW-0285">Flavoprotein</keyword>
<dbReference type="PIRSF" id="PIRSF000127">
    <property type="entry name" value="Xanthine_DH"/>
    <property type="match status" value="1"/>
</dbReference>
<dbReference type="FunFam" id="3.30.365.10:FF:000002">
    <property type="entry name" value="Xanthine dehydrogenase oxidase"/>
    <property type="match status" value="1"/>
</dbReference>
<dbReference type="Gene3D" id="3.30.390.50">
    <property type="entry name" value="CO dehydrogenase flavoprotein, C-terminal domain"/>
    <property type="match status" value="1"/>
</dbReference>
<dbReference type="InterPro" id="IPR046867">
    <property type="entry name" value="AldOxase/xan_DH_MoCoBD2"/>
</dbReference>
<dbReference type="InterPro" id="IPR016169">
    <property type="entry name" value="FAD-bd_PCMH_sub2"/>
</dbReference>
<dbReference type="Gene3D" id="3.90.1170.50">
    <property type="entry name" value="Aldehyde oxidase/xanthine dehydrogenase, a/b hammerhead"/>
    <property type="match status" value="1"/>
</dbReference>
<evidence type="ECO:0000256" key="3">
    <source>
        <dbReference type="ARBA" id="ARBA00006849"/>
    </source>
</evidence>
<evidence type="ECO:0000256" key="8">
    <source>
        <dbReference type="ARBA" id="ARBA00022723"/>
    </source>
</evidence>
<evidence type="ECO:0000256" key="11">
    <source>
        <dbReference type="ARBA" id="ARBA00023004"/>
    </source>
</evidence>
<feature type="binding site" evidence="17">
    <location>
        <position position="63"/>
    </location>
    <ligand>
        <name>[2Fe-2S] cluster</name>
        <dbReference type="ChEBI" id="CHEBI:190135"/>
        <label>1</label>
    </ligand>
</feature>
<dbReference type="SUPFAM" id="SSF47741">
    <property type="entry name" value="CO dehydrogenase ISP C-domain like"/>
    <property type="match status" value="1"/>
</dbReference>
<dbReference type="InterPro" id="IPR006058">
    <property type="entry name" value="2Fe2S_fd_BS"/>
</dbReference>
<feature type="binding site" evidence="17">
    <location>
        <position position="82"/>
    </location>
    <ligand>
        <name>[2Fe-2S] cluster</name>
        <dbReference type="ChEBI" id="CHEBI:190135"/>
        <label>1</label>
    </ligand>
</feature>
<dbReference type="EMBL" id="KQ982557">
    <property type="protein sequence ID" value="KYQ55015.1"/>
    <property type="molecule type" value="Genomic_DNA"/>
</dbReference>
<feature type="binding site" evidence="17">
    <location>
        <position position="122"/>
    </location>
    <ligand>
        <name>[2Fe-2S] cluster</name>
        <dbReference type="ChEBI" id="CHEBI:190135"/>
        <label>2</label>
    </ligand>
</feature>
<organism evidence="19 20">
    <name type="scientific">Mycetomoellerius zeteki</name>
    <dbReference type="NCBI Taxonomy" id="64791"/>
    <lineage>
        <taxon>Eukaryota</taxon>
        <taxon>Metazoa</taxon>
        <taxon>Ecdysozoa</taxon>
        <taxon>Arthropoda</taxon>
        <taxon>Hexapoda</taxon>
        <taxon>Insecta</taxon>
        <taxon>Pterygota</taxon>
        <taxon>Neoptera</taxon>
        <taxon>Endopterygota</taxon>
        <taxon>Hymenoptera</taxon>
        <taxon>Apocrita</taxon>
        <taxon>Aculeata</taxon>
        <taxon>Formicoidea</taxon>
        <taxon>Formicidae</taxon>
        <taxon>Myrmicinae</taxon>
        <taxon>Mycetomoellerius</taxon>
    </lineage>
</organism>
<evidence type="ECO:0000256" key="16">
    <source>
        <dbReference type="PIRSR" id="PIRSR000127-2"/>
    </source>
</evidence>
<dbReference type="Gene3D" id="3.30.365.10">
    <property type="entry name" value="Aldehyde oxidase/xanthine dehydrogenase, molybdopterin binding domain"/>
    <property type="match status" value="4"/>
</dbReference>
<dbReference type="InterPro" id="IPR036856">
    <property type="entry name" value="Ald_Oxase/Xan_DH_a/b_sf"/>
</dbReference>
<dbReference type="InterPro" id="IPR005107">
    <property type="entry name" value="CO_DH_flav_C"/>
</dbReference>
<evidence type="ECO:0000256" key="17">
    <source>
        <dbReference type="PIRSR" id="PIRSR000127-3"/>
    </source>
</evidence>
<evidence type="ECO:0000256" key="1">
    <source>
        <dbReference type="ARBA" id="ARBA00001974"/>
    </source>
</evidence>
<dbReference type="STRING" id="64791.A0A151X3M2"/>
<dbReference type="SUPFAM" id="SSF56003">
    <property type="entry name" value="Molybdenum cofactor-binding domain"/>
    <property type="match status" value="1"/>
</dbReference>
<dbReference type="GO" id="GO:0071949">
    <property type="term" value="F:FAD binding"/>
    <property type="evidence" value="ECO:0007669"/>
    <property type="project" value="InterPro"/>
</dbReference>
<feature type="binding site" evidence="17">
    <location>
        <position position="891"/>
    </location>
    <ligand>
        <name>Mo-molybdopterin</name>
        <dbReference type="ChEBI" id="CHEBI:71302"/>
    </ligand>
    <ligandPart>
        <name>Mo</name>
        <dbReference type="ChEBI" id="CHEBI:28685"/>
    </ligandPart>
</feature>
<dbReference type="SUPFAM" id="SSF56176">
    <property type="entry name" value="FAD-binding/transporter-associated domain-like"/>
    <property type="match status" value="1"/>
</dbReference>
<evidence type="ECO:0000256" key="7">
    <source>
        <dbReference type="ARBA" id="ARBA00022714"/>
    </source>
</evidence>
<feature type="binding site" evidence="17">
    <location>
        <position position="66"/>
    </location>
    <ligand>
        <name>[2Fe-2S] cluster</name>
        <dbReference type="ChEBI" id="CHEBI:190135"/>
        <label>1</label>
    </ligand>
</feature>
<evidence type="ECO:0000256" key="12">
    <source>
        <dbReference type="ARBA" id="ARBA00023014"/>
    </source>
</evidence>
<dbReference type="InterPro" id="IPR016166">
    <property type="entry name" value="FAD-bd_PCMH"/>
</dbReference>
<comment type="cofactor">
    <cofactor evidence="17">
        <name>[2Fe-2S] cluster</name>
        <dbReference type="ChEBI" id="CHEBI:190135"/>
    </cofactor>
    <text evidence="17">Binds 2 [2Fe-2S] clusters.</text>
</comment>
<dbReference type="SMART" id="SM01008">
    <property type="entry name" value="Ald_Xan_dh_C"/>
    <property type="match status" value="1"/>
</dbReference>
<dbReference type="InterPro" id="IPR036683">
    <property type="entry name" value="CO_DH_flav_C_dom_sf"/>
</dbReference>
<evidence type="ECO:0000256" key="9">
    <source>
        <dbReference type="ARBA" id="ARBA00022827"/>
    </source>
</evidence>
<proteinExistence type="inferred from homology"/>
<dbReference type="InterPro" id="IPR000674">
    <property type="entry name" value="Ald_Oxase/Xan_DH_a/b"/>
</dbReference>
<evidence type="ECO:0000256" key="2">
    <source>
        <dbReference type="ARBA" id="ARBA00004275"/>
    </source>
</evidence>
<gene>
    <name evidence="19" type="ORF">ALC60_06018</name>
</gene>
<feature type="binding site" evidence="17">
    <location>
        <position position="158"/>
    </location>
    <ligand>
        <name>[2Fe-2S] cluster</name>
        <dbReference type="ChEBI" id="CHEBI:190135"/>
        <label>2</label>
    </ligand>
</feature>
<dbReference type="InterPro" id="IPR037165">
    <property type="entry name" value="AldOxase/xan_DH_Mopterin-bd_sf"/>
</dbReference>
<dbReference type="FunFam" id="3.30.390.50:FF:000003">
    <property type="entry name" value="Aldehyde oxidase1"/>
    <property type="match status" value="1"/>
</dbReference>
<evidence type="ECO:0000256" key="6">
    <source>
        <dbReference type="ARBA" id="ARBA00022630"/>
    </source>
</evidence>
<dbReference type="Pfam" id="PF01799">
    <property type="entry name" value="Fer2_2"/>
    <property type="match status" value="1"/>
</dbReference>
<feature type="binding site" evidence="17">
    <location>
        <position position="1045"/>
    </location>
    <ligand>
        <name>Mo-molybdopterin</name>
        <dbReference type="ChEBI" id="CHEBI:71302"/>
    </ligand>
    <ligandPart>
        <name>Mo</name>
        <dbReference type="ChEBI" id="CHEBI:28685"/>
    </ligandPart>
</feature>
<evidence type="ECO:0000313" key="19">
    <source>
        <dbReference type="EMBL" id="KYQ55015.1"/>
    </source>
</evidence>
<dbReference type="SUPFAM" id="SSF54292">
    <property type="entry name" value="2Fe-2S ferredoxin-like"/>
    <property type="match status" value="1"/>
</dbReference>
<feature type="binding site" evidence="17">
    <location>
        <position position="156"/>
    </location>
    <ligand>
        <name>[2Fe-2S] cluster</name>
        <dbReference type="ChEBI" id="CHEBI:190135"/>
        <label>2</label>
    </ligand>
</feature>
<evidence type="ECO:0000256" key="15">
    <source>
        <dbReference type="PIRSR" id="PIRSR000127-1"/>
    </source>
</evidence>
<dbReference type="Gene3D" id="3.10.20.30">
    <property type="match status" value="1"/>
</dbReference>
<evidence type="ECO:0000256" key="5">
    <source>
        <dbReference type="ARBA" id="ARBA00022505"/>
    </source>
</evidence>
<keyword evidence="13" id="KW-0576">Peroxisome</keyword>
<dbReference type="InterPro" id="IPR036318">
    <property type="entry name" value="FAD-bd_PCMH-like_sf"/>
</dbReference>
<dbReference type="FunFam" id="3.30.365.10:FF:000001">
    <property type="entry name" value="Xanthine dehydrogenase oxidase"/>
    <property type="match status" value="1"/>
</dbReference>
<dbReference type="GO" id="GO:0016491">
    <property type="term" value="F:oxidoreductase activity"/>
    <property type="evidence" value="ECO:0007669"/>
    <property type="project" value="UniProtKB-KW"/>
</dbReference>
<dbReference type="GO" id="GO:0005777">
    <property type="term" value="C:peroxisome"/>
    <property type="evidence" value="ECO:0007669"/>
    <property type="project" value="UniProtKB-SubCell"/>
</dbReference>
<dbReference type="InterPro" id="IPR002346">
    <property type="entry name" value="Mopterin_DH_FAD-bd"/>
</dbReference>
<dbReference type="PROSITE" id="PS00197">
    <property type="entry name" value="2FE2S_FER_1"/>
    <property type="match status" value="1"/>
</dbReference>
<sequence>MFNSRYNRKDLRDYINFTINGVPHAGNGNNCRVCIPTSISLNVYIRDYAKLRGTKAMCHEGGCGTCIVAVKINGKTMAVNSCLVPILICDGWDIYTIEGLGNKRDGYHTIQATLADKNGSQCGYCSPGMVMNLYGLIHDEKLSMQQIENSFGGNICRCTGYRSILDAFKGFANDAPPSMMKNISDIEELYKIKACPKYGVSRADSRCDKQLFRGNILYIKLEDAEFYKVYSIRDVFEIFQRNSRATYILNGGNTAYGVYRSSKKDICIDINDIPDLRNIQITKDYLVLGGNVTITMAIQTFQKYSTEPNFKYLSQLAEHVEKIANVPVRNIGSIAGNLMIKHAHNEFPSDMFLVLETIGAKIHVLESPSRKQSMHLIEFLKLDMHHKIIYSVVLPPLSNDYEFRSYKIMPRAQNAHAHVNAGFLFKLDGGGKVLEEPNIIYGGINKQFLHATKTQQQLVGKSILDDDVLKAALSTLHDELQPDHVLPDYSPEFRRNLAEGLFYKFVLSIKPEIVNTRLRSGGSLLERTLSSGTQDYDTNRDIWPVNKPITKLEAIKQTSGEAQYCNDLPPFPREVFCAFVLTEIGNGKIENIDANKALKMKGVVAFFSAKDIPGKNLCIAAVSELLFISEDELLFAENDVLYAGQPVGVIVAETQYLANEAAKLVKITYSESLRTKPVISIEDAIATQDETRIRHNANIPAKNIGKNTEQVIKGVFHCGSQYHYTMETQSCVCVPVEDGMDVYPSSQWMDLIQISIANCLDVLNNSINVYIRRVGGAYGSRISRNAQISCACALVCYKLNRPARFVLTIESNMQSVGKRYSTRQEYEIGVNNDGVIQYLNSKHWSNCGFSFNESQSASVVDSMKSCSYATDFWTFNGFDVRTDIPSNTFCRAPFNTEAVAMIENIMEHIARVTKKDPVEVRLSNMNDVDKTVLETMIKDLSKSADYEMRKRAVEIFNTQNRWKKKGIATVIMKFVAIYLGQFNAMVSICARDGSVCVTHGGIEVGQGINTKIAQMTARTLGIDLELISVKKSNNLTTPNNVNTGGDITTQSCGYATIQACKEILKRLEPIRNEMTNPTWKDLVFTAFKKDVDLCARYMVATGPTKDEIKPYNIYGVTIAEVEIDVLTGEHIIRRVDLMEDAGVSLNPEIDVGQVEGAFVMGIGYWTSEDLVYDPKTGVLTNDRTWNYKPAGAKDIPEDFRVYLRKNSVNPFGMFGSKSTGEPPLCMSCVIPTAIRKALNSARADAGNMDEWYQLDGPCTTERILLTSLTSKDNMVL</sequence>
<dbReference type="Proteomes" id="UP000075809">
    <property type="component" value="Unassembled WGS sequence"/>
</dbReference>
<keyword evidence="7 17" id="KW-0001">2Fe-2S</keyword>
<dbReference type="PANTHER" id="PTHR11908:SF132">
    <property type="entry name" value="ALDEHYDE OXIDASE 1-RELATED"/>
    <property type="match status" value="1"/>
</dbReference>
<comment type="subunit">
    <text evidence="4">Homodimer.</text>
</comment>
<dbReference type="Pfam" id="PF01315">
    <property type="entry name" value="Ald_Xan_dh_C"/>
    <property type="match status" value="1"/>
</dbReference>
<dbReference type="AlphaFoldDB" id="A0A151X3M2"/>
<feature type="binding site" evidence="17">
    <location>
        <position position="747"/>
    </location>
    <ligand>
        <name>Mo-molybdopterin</name>
        <dbReference type="ChEBI" id="CHEBI:71302"/>
    </ligand>
    <ligandPart>
        <name>Mo</name>
        <dbReference type="ChEBI" id="CHEBI:28685"/>
    </ligandPart>
</feature>
<keyword evidence="11 17" id="KW-0408">Iron</keyword>
<feature type="binding site" evidence="16">
    <location>
        <begin position="333"/>
        <end position="337"/>
    </location>
    <ligand>
        <name>FAD</name>
        <dbReference type="ChEBI" id="CHEBI:57692"/>
    </ligand>
</feature>
<keyword evidence="5 17" id="KW-0500">Molybdenum</keyword>
<dbReference type="Pfam" id="PF02738">
    <property type="entry name" value="MoCoBD_1"/>
    <property type="match status" value="1"/>
</dbReference>
<comment type="subcellular location">
    <subcellularLocation>
        <location evidence="2">Peroxisome</location>
    </subcellularLocation>
</comment>
<comment type="cofactor">
    <cofactor evidence="1 16">
        <name>FAD</name>
        <dbReference type="ChEBI" id="CHEBI:57692"/>
    </cofactor>
</comment>
<evidence type="ECO:0000313" key="20">
    <source>
        <dbReference type="Proteomes" id="UP000075809"/>
    </source>
</evidence>
<feature type="active site" description="Proton acceptor" evidence="15">
    <location>
        <position position="1221"/>
    </location>
</feature>
<keyword evidence="8 17" id="KW-0479">Metal-binding</keyword>
<evidence type="ECO:0000256" key="4">
    <source>
        <dbReference type="ARBA" id="ARBA00011738"/>
    </source>
</evidence>
<feature type="domain" description="FAD-binding PCMH-type" evidence="18">
    <location>
        <begin position="219"/>
        <end position="399"/>
    </location>
</feature>
<evidence type="ECO:0000256" key="10">
    <source>
        <dbReference type="ARBA" id="ARBA00023002"/>
    </source>
</evidence>
<comment type="cofactor">
    <cofactor evidence="14">
        <name>[2Fe-2S] cluster</name>
        <dbReference type="ChEBI" id="CHEBI:190135"/>
    </cofactor>
</comment>
<dbReference type="InterPro" id="IPR012675">
    <property type="entry name" value="Beta-grasp_dom_sf"/>
</dbReference>
<name>A0A151X3M2_9HYME</name>
<dbReference type="FunFam" id="3.30.465.10:FF:000013">
    <property type="entry name" value="Aldehyde oxidase"/>
    <property type="match status" value="1"/>
</dbReference>
<dbReference type="Pfam" id="PF20256">
    <property type="entry name" value="MoCoBD_2"/>
    <property type="match status" value="1"/>
</dbReference>
<dbReference type="InterPro" id="IPR008274">
    <property type="entry name" value="AldOxase/xan_DH_MoCoBD1"/>
</dbReference>
<feature type="binding site" evidence="16">
    <location>
        <position position="407"/>
    </location>
    <ligand>
        <name>FAD</name>
        <dbReference type="ChEBI" id="CHEBI:57692"/>
    </ligand>
</feature>
<dbReference type="InterPro" id="IPR002888">
    <property type="entry name" value="2Fe-2S-bd"/>
</dbReference>
<dbReference type="SUPFAM" id="SSF55447">
    <property type="entry name" value="CO dehydrogenase flavoprotein C-terminal domain-like"/>
    <property type="match status" value="1"/>
</dbReference>